<feature type="region of interest" description="Disordered" evidence="9">
    <location>
        <begin position="14"/>
        <end position="77"/>
    </location>
</feature>
<dbReference type="PANTHER" id="PTHR22914">
    <property type="entry name" value="CHITIN SYNTHASE"/>
    <property type="match status" value="1"/>
</dbReference>
<comment type="subcellular location">
    <subcellularLocation>
        <location evidence="1">Cell membrane</location>
        <topology evidence="1">Multi-pass membrane protein</topology>
    </subcellularLocation>
</comment>
<evidence type="ECO:0000256" key="5">
    <source>
        <dbReference type="ARBA" id="ARBA00022679"/>
    </source>
</evidence>
<dbReference type="GO" id="GO:0006031">
    <property type="term" value="P:chitin biosynthetic process"/>
    <property type="evidence" value="ECO:0007669"/>
    <property type="project" value="TreeGrafter"/>
</dbReference>
<gene>
    <name evidence="10" type="ORF">EDD36DRAFT_256307</name>
</gene>
<dbReference type="AlphaFoldDB" id="A0AAN6DYD0"/>
<comment type="caution">
    <text evidence="10">The sequence shown here is derived from an EMBL/GenBank/DDBJ whole genome shotgun (WGS) entry which is preliminary data.</text>
</comment>
<sequence length="866" mass="96282">MPIPWHRYIPNALQTPGRGPLLPIAEVRESPTPHGTPLPQDDSFQNGFYDRVVEPQQRHDDASSERTPPSPGGEELYAELGEDDICPHEIDPEKAVLGALDEDDDQIRPIQQQGKFLFSDPFADGNELPPSTSSDGSVKSIHGASPGRRDSTLPERVRNFSLPVNIVNPKGLTWIPDPETWPAYDDAIFGGTIRPKSMRTMSTISVKSEYPQIVEPKDPARKLSPNNLFFQRCLFFGTIIGLNAGCLFAALFGHQGTWVFVFILLVKSKDVLSSVLSPTCMLCRAIYHLFKPPKEVPTKWILSLIPAYSESEEQIVKCILSLRDNGVEPHRQIMCVVLDGKSRDIKSHFTHTIASFERPYVSFKHKLGDLVVDAGFIEDVPVIVIEKKRNGGKKDSLILAHDLFNYPRESMPLYTRLLRDEVWEHLLPLLTEDYVFEGFDMVFCTDADSVIHPGALKSLTDALARKESAIAACGLVLVELEPGYEWSMWNLYQQFQYTFGQYVRRRAEHFWGKVSCLPGCITMIKVRPECAGAIEKYAEAITVMPVLHHQVQYLGTDRRLTYSMLSQSKKLTTIFVPEAVSETVAPQSLKHYLSQRRRWGSNAYFNNYFYMMGHNMIAITRCAAFVEILRLSMVYYRFCNTILLIKFIIEEVLRGTFDTMKLIPLLCVSQLPLVWYVVNVIIEKPLRVRAHKLLLGFCINKFISPLISMTTFFNVLRNVGSQVWGMSGVTATSVAAANAKDPAITIPTVEVPAIPISTAGPGDEKTLVPAAAVPGEAAAVIARDRSGSVPTVTVPAIAVRTDAVPVVSAPETTVSPTARRVSFAEFPVILGPEAAATARRVSFAAFPVIVEPEPAASPSGRRFSHA</sequence>
<dbReference type="GO" id="GO:0004100">
    <property type="term" value="F:chitin synthase activity"/>
    <property type="evidence" value="ECO:0007669"/>
    <property type="project" value="UniProtKB-EC"/>
</dbReference>
<feature type="compositionally biased region" description="Basic and acidic residues" evidence="9">
    <location>
        <begin position="51"/>
        <end position="64"/>
    </location>
</feature>
<evidence type="ECO:0000256" key="2">
    <source>
        <dbReference type="ARBA" id="ARBA00012543"/>
    </source>
</evidence>
<keyword evidence="4" id="KW-0328">Glycosyltransferase</keyword>
<accession>A0AAN6DYD0</accession>
<proteinExistence type="predicted"/>
<evidence type="ECO:0000256" key="1">
    <source>
        <dbReference type="ARBA" id="ARBA00004651"/>
    </source>
</evidence>
<keyword evidence="11" id="KW-1185">Reference proteome</keyword>
<keyword evidence="7" id="KW-1133">Transmembrane helix</keyword>
<name>A0AAN6DYD0_9EURO</name>
<evidence type="ECO:0000256" key="9">
    <source>
        <dbReference type="SAM" id="MobiDB-lite"/>
    </source>
</evidence>
<evidence type="ECO:0000313" key="10">
    <source>
        <dbReference type="EMBL" id="KAI1613160.1"/>
    </source>
</evidence>
<dbReference type="Proteomes" id="UP001203852">
    <property type="component" value="Unassembled WGS sequence"/>
</dbReference>
<evidence type="ECO:0000256" key="6">
    <source>
        <dbReference type="ARBA" id="ARBA00022692"/>
    </source>
</evidence>
<evidence type="ECO:0000256" key="4">
    <source>
        <dbReference type="ARBA" id="ARBA00022676"/>
    </source>
</evidence>
<dbReference type="GO" id="GO:0005886">
    <property type="term" value="C:plasma membrane"/>
    <property type="evidence" value="ECO:0007669"/>
    <property type="project" value="UniProtKB-SubCell"/>
</dbReference>
<feature type="region of interest" description="Disordered" evidence="9">
    <location>
        <begin position="119"/>
        <end position="155"/>
    </location>
</feature>
<dbReference type="Gene3D" id="3.90.550.10">
    <property type="entry name" value="Spore Coat Polysaccharide Biosynthesis Protein SpsA, Chain A"/>
    <property type="match status" value="1"/>
</dbReference>
<dbReference type="EC" id="2.4.1.16" evidence="2"/>
<dbReference type="EMBL" id="MU404354">
    <property type="protein sequence ID" value="KAI1613160.1"/>
    <property type="molecule type" value="Genomic_DNA"/>
</dbReference>
<dbReference type="InterPro" id="IPR029044">
    <property type="entry name" value="Nucleotide-diphossugar_trans"/>
</dbReference>
<dbReference type="GO" id="GO:0030428">
    <property type="term" value="C:cell septum"/>
    <property type="evidence" value="ECO:0007669"/>
    <property type="project" value="TreeGrafter"/>
</dbReference>
<reference evidence="10" key="1">
    <citation type="journal article" date="2022" name="bioRxiv">
        <title>Deciphering the potential niche of two novel black yeast fungi from a biological soil crust based on their genomes, phenotypes, and melanin regulation.</title>
        <authorList>
            <consortium name="DOE Joint Genome Institute"/>
            <person name="Carr E.C."/>
            <person name="Barton Q."/>
            <person name="Grambo S."/>
            <person name="Sullivan M."/>
            <person name="Renfro C.M."/>
            <person name="Kuo A."/>
            <person name="Pangilinan J."/>
            <person name="Lipzen A."/>
            <person name="Keymanesh K."/>
            <person name="Savage E."/>
            <person name="Barry K."/>
            <person name="Grigoriev I.V."/>
            <person name="Riekhof W.R."/>
            <person name="Harris S.S."/>
        </authorList>
    </citation>
    <scope>NUCLEOTIDE SEQUENCE</scope>
    <source>
        <strain evidence="10">JF 03-4F</strain>
    </source>
</reference>
<dbReference type="PANTHER" id="PTHR22914:SF41">
    <property type="entry name" value="CHITIN SYNTHASE 7"/>
    <property type="match status" value="1"/>
</dbReference>
<evidence type="ECO:0000256" key="3">
    <source>
        <dbReference type="ARBA" id="ARBA00022475"/>
    </source>
</evidence>
<dbReference type="InterPro" id="IPR004835">
    <property type="entry name" value="Chitin_synth"/>
</dbReference>
<keyword evidence="5" id="KW-0808">Transferase</keyword>
<protein>
    <recommendedName>
        <fullName evidence="2">chitin synthase</fullName>
        <ecNumber evidence="2">2.4.1.16</ecNumber>
    </recommendedName>
</protein>
<dbReference type="SUPFAM" id="SSF53448">
    <property type="entry name" value="Nucleotide-diphospho-sugar transferases"/>
    <property type="match status" value="1"/>
</dbReference>
<organism evidence="10 11">
    <name type="scientific">Exophiala viscosa</name>
    <dbReference type="NCBI Taxonomy" id="2486360"/>
    <lineage>
        <taxon>Eukaryota</taxon>
        <taxon>Fungi</taxon>
        <taxon>Dikarya</taxon>
        <taxon>Ascomycota</taxon>
        <taxon>Pezizomycotina</taxon>
        <taxon>Eurotiomycetes</taxon>
        <taxon>Chaetothyriomycetidae</taxon>
        <taxon>Chaetothyriales</taxon>
        <taxon>Herpotrichiellaceae</taxon>
        <taxon>Exophiala</taxon>
    </lineage>
</organism>
<keyword evidence="3" id="KW-1003">Cell membrane</keyword>
<keyword evidence="8" id="KW-0472">Membrane</keyword>
<evidence type="ECO:0000313" key="11">
    <source>
        <dbReference type="Proteomes" id="UP001203852"/>
    </source>
</evidence>
<evidence type="ECO:0000256" key="7">
    <source>
        <dbReference type="ARBA" id="ARBA00022989"/>
    </source>
</evidence>
<evidence type="ECO:0000256" key="8">
    <source>
        <dbReference type="ARBA" id="ARBA00023136"/>
    </source>
</evidence>
<dbReference type="Pfam" id="PF03142">
    <property type="entry name" value="Chitin_synth_2"/>
    <property type="match status" value="1"/>
</dbReference>
<keyword evidence="6" id="KW-0812">Transmembrane</keyword>